<dbReference type="GO" id="GO:0004674">
    <property type="term" value="F:protein serine/threonine kinase activity"/>
    <property type="evidence" value="ECO:0007669"/>
    <property type="project" value="UniProtKB-EC"/>
</dbReference>
<keyword evidence="4" id="KW-1185">Reference proteome</keyword>
<gene>
    <name evidence="3" type="ORF">SYV04_35495</name>
</gene>
<sequence>MAPRRTLHELEPACLPSGTEVGSWRVLELRGRGTYGAVYRVERLDTEGAGPFALKLALHPVDPRFGREVELLSRIDHPNVPHLEGRGLWPHPAGPFPFIVMAWVEGVPLYDWASKHHPSGRQVLRVLAQVARALEATHGAHGVHRDVKGANMLVRPEDGKATLLDFGAGDFQGARTLTREVLPPGTPQYRSPEALRYQWLHWRERGAHYEPGPADDVYALGVTAYRLVMGAYPPLPAEPLVAMGDPPAPVSVPATLEAATAQCPELAVRIRQVLSEEPSARGTAAEVAEVLERAAEKAGPQADLPLLRSSAPAAVVRTGASRSSGARRLGLTVTVGVAAALSLHEWWSSWPQEVEEPEENVARHGDGEDAGTTGLAQDSLMASAHLKAAEPTWRALGLEMPKEPLPGQARPPCKKREVVINGGCWGRPEEPTPPCGERDYEWKGACYYPVLAPPPPPATSEPP</sequence>
<name>A0ABU5HEF9_9BACT</name>
<organism evidence="3 4">
    <name type="scientific">Hyalangium rubrum</name>
    <dbReference type="NCBI Taxonomy" id="3103134"/>
    <lineage>
        <taxon>Bacteria</taxon>
        <taxon>Pseudomonadati</taxon>
        <taxon>Myxococcota</taxon>
        <taxon>Myxococcia</taxon>
        <taxon>Myxococcales</taxon>
        <taxon>Cystobacterineae</taxon>
        <taxon>Archangiaceae</taxon>
        <taxon>Hyalangium</taxon>
    </lineage>
</organism>
<dbReference type="InterPro" id="IPR000719">
    <property type="entry name" value="Prot_kinase_dom"/>
</dbReference>
<evidence type="ECO:0000256" key="1">
    <source>
        <dbReference type="SAM" id="MobiDB-lite"/>
    </source>
</evidence>
<evidence type="ECO:0000259" key="2">
    <source>
        <dbReference type="PROSITE" id="PS50011"/>
    </source>
</evidence>
<dbReference type="EMBL" id="JAXIVS010000016">
    <property type="protein sequence ID" value="MDY7231746.1"/>
    <property type="molecule type" value="Genomic_DNA"/>
</dbReference>
<dbReference type="EC" id="2.7.11.1" evidence="3"/>
<comment type="caution">
    <text evidence="3">The sequence shown here is derived from an EMBL/GenBank/DDBJ whole genome shotgun (WGS) entry which is preliminary data.</text>
</comment>
<dbReference type="SMART" id="SM00220">
    <property type="entry name" value="S_TKc"/>
    <property type="match status" value="1"/>
</dbReference>
<feature type="region of interest" description="Disordered" evidence="1">
    <location>
        <begin position="355"/>
        <end position="374"/>
    </location>
</feature>
<dbReference type="Proteomes" id="UP001291309">
    <property type="component" value="Unassembled WGS sequence"/>
</dbReference>
<dbReference type="InterPro" id="IPR051681">
    <property type="entry name" value="Ser/Thr_Kinases-Pseudokinases"/>
</dbReference>
<dbReference type="PROSITE" id="PS50011">
    <property type="entry name" value="PROTEIN_KINASE_DOM"/>
    <property type="match status" value="1"/>
</dbReference>
<evidence type="ECO:0000313" key="3">
    <source>
        <dbReference type="EMBL" id="MDY7231746.1"/>
    </source>
</evidence>
<keyword evidence="3" id="KW-0418">Kinase</keyword>
<evidence type="ECO:0000313" key="4">
    <source>
        <dbReference type="Proteomes" id="UP001291309"/>
    </source>
</evidence>
<reference evidence="3 4" key="1">
    <citation type="submission" date="2023-12" db="EMBL/GenBank/DDBJ databases">
        <title>the genome sequence of Hyalangium sp. s54d21.</title>
        <authorList>
            <person name="Zhang X."/>
        </authorList>
    </citation>
    <scope>NUCLEOTIDE SEQUENCE [LARGE SCALE GENOMIC DNA]</scope>
    <source>
        <strain evidence="4">s54d21</strain>
    </source>
</reference>
<dbReference type="Pfam" id="PF00069">
    <property type="entry name" value="Pkinase"/>
    <property type="match status" value="1"/>
</dbReference>
<keyword evidence="3" id="KW-0808">Transferase</keyword>
<dbReference type="Gene3D" id="1.10.510.10">
    <property type="entry name" value="Transferase(Phosphotransferase) domain 1"/>
    <property type="match status" value="1"/>
</dbReference>
<proteinExistence type="predicted"/>
<dbReference type="RefSeq" id="WP_321550462.1">
    <property type="nucleotide sequence ID" value="NZ_JAXIVS010000016.1"/>
</dbReference>
<protein>
    <submittedName>
        <fullName evidence="3">Serine/threonine-protein kinase</fullName>
        <ecNumber evidence="3">2.7.11.1</ecNumber>
    </submittedName>
</protein>
<dbReference type="CDD" id="cd14014">
    <property type="entry name" value="STKc_PknB_like"/>
    <property type="match status" value="1"/>
</dbReference>
<accession>A0ABU5HEF9</accession>
<dbReference type="InterPro" id="IPR011009">
    <property type="entry name" value="Kinase-like_dom_sf"/>
</dbReference>
<dbReference type="SUPFAM" id="SSF56112">
    <property type="entry name" value="Protein kinase-like (PK-like)"/>
    <property type="match status" value="1"/>
</dbReference>
<dbReference type="PANTHER" id="PTHR44329">
    <property type="entry name" value="SERINE/THREONINE-PROTEIN KINASE TNNI3K-RELATED"/>
    <property type="match status" value="1"/>
</dbReference>
<feature type="domain" description="Protein kinase" evidence="2">
    <location>
        <begin position="24"/>
        <end position="307"/>
    </location>
</feature>